<proteinExistence type="predicted"/>
<feature type="region of interest" description="Disordered" evidence="1">
    <location>
        <begin position="120"/>
        <end position="156"/>
    </location>
</feature>
<comment type="caution">
    <text evidence="2">The sequence shown here is derived from an EMBL/GenBank/DDBJ whole genome shotgun (WGS) entry which is preliminary data.</text>
</comment>
<accession>A0A8H3U308</accession>
<protein>
    <submittedName>
        <fullName evidence="2">Uncharacterized protein</fullName>
    </submittedName>
</protein>
<evidence type="ECO:0000256" key="1">
    <source>
        <dbReference type="SAM" id="MobiDB-lite"/>
    </source>
</evidence>
<evidence type="ECO:0000313" key="3">
    <source>
        <dbReference type="Proteomes" id="UP000490939"/>
    </source>
</evidence>
<organism evidence="2 3">
    <name type="scientific">Venturia inaequalis</name>
    <name type="common">Apple scab fungus</name>
    <dbReference type="NCBI Taxonomy" id="5025"/>
    <lineage>
        <taxon>Eukaryota</taxon>
        <taxon>Fungi</taxon>
        <taxon>Dikarya</taxon>
        <taxon>Ascomycota</taxon>
        <taxon>Pezizomycotina</taxon>
        <taxon>Dothideomycetes</taxon>
        <taxon>Pleosporomycetidae</taxon>
        <taxon>Venturiales</taxon>
        <taxon>Venturiaceae</taxon>
        <taxon>Venturia</taxon>
    </lineage>
</organism>
<name>A0A8H3U308_VENIN</name>
<sequence length="156" mass="17696">MKLAAASAFLSTFSTLELHYKLGRIYIVPDALSRLQRSDEEKDYIDNLEEILQPGVFHVLLVEMSEDFKDRIRRGYTLDPRWSKVHEWLKVNKPDDLEAILTPRVETMPMLEQTTSIPTLDLPTVIPSPDPSTAIPIPEPTTDIPNLEPTTASDKP</sequence>
<dbReference type="Proteomes" id="UP000490939">
    <property type="component" value="Unassembled WGS sequence"/>
</dbReference>
<reference evidence="2 3" key="1">
    <citation type="submission" date="2019-07" db="EMBL/GenBank/DDBJ databases">
        <title>Venturia inaequalis Genome Resource.</title>
        <authorList>
            <person name="Lichtner F.J."/>
        </authorList>
    </citation>
    <scope>NUCLEOTIDE SEQUENCE [LARGE SCALE GENOMIC DNA]</scope>
    <source>
        <strain evidence="2 3">DMI_063113</strain>
    </source>
</reference>
<gene>
    <name evidence="2" type="ORF">EG327_004511</name>
</gene>
<dbReference type="AlphaFoldDB" id="A0A8H3U308"/>
<keyword evidence="3" id="KW-1185">Reference proteome</keyword>
<dbReference type="EMBL" id="WNWR01002687">
    <property type="protein sequence ID" value="KAE9961354.1"/>
    <property type="molecule type" value="Genomic_DNA"/>
</dbReference>
<evidence type="ECO:0000313" key="2">
    <source>
        <dbReference type="EMBL" id="KAE9961354.1"/>
    </source>
</evidence>